<feature type="region of interest" description="Disordered" evidence="1">
    <location>
        <begin position="236"/>
        <end position="257"/>
    </location>
</feature>
<sequence>MVVETETSTFIRDRKALDKAHDLKEKANKAYVDKDYSNAVRLYHLCVLSAKAVVQCSATDLVEMARFERNAQANAGDDVSNADSEKEEETGEAETSGVTEDAEANSSAGGRLRIDSTSRGEEMKQEANDLIFKCYNNLAACILNGPPRQKADYLRAADYCNKVLEMDENNEKAIFRKGCALMKAEKYDKAVEQFRKCSNNAQAKVMLDECNLKLIEDRKKRDAVIRANFAKAHAAEQRNGNADGPVMNGNAGNGNIH</sequence>
<organism evidence="2 3">
    <name type="scientific">Ditylenchus destructor</name>
    <dbReference type="NCBI Taxonomy" id="166010"/>
    <lineage>
        <taxon>Eukaryota</taxon>
        <taxon>Metazoa</taxon>
        <taxon>Ecdysozoa</taxon>
        <taxon>Nematoda</taxon>
        <taxon>Chromadorea</taxon>
        <taxon>Rhabditida</taxon>
        <taxon>Tylenchina</taxon>
        <taxon>Tylenchomorpha</taxon>
        <taxon>Sphaerularioidea</taxon>
        <taxon>Anguinidae</taxon>
        <taxon>Anguininae</taxon>
        <taxon>Ditylenchus</taxon>
    </lineage>
</organism>
<dbReference type="InterPro" id="IPR011990">
    <property type="entry name" value="TPR-like_helical_dom_sf"/>
</dbReference>
<dbReference type="EMBL" id="JAKKPZ010000006">
    <property type="protein sequence ID" value="KAI1720060.1"/>
    <property type="molecule type" value="Genomic_DNA"/>
</dbReference>
<evidence type="ECO:0000313" key="3">
    <source>
        <dbReference type="Proteomes" id="UP001201812"/>
    </source>
</evidence>
<reference evidence="2" key="1">
    <citation type="submission" date="2022-01" db="EMBL/GenBank/DDBJ databases">
        <title>Genome Sequence Resource for Two Populations of Ditylenchus destructor, the Migratory Endoparasitic Phytonematode.</title>
        <authorList>
            <person name="Zhang H."/>
            <person name="Lin R."/>
            <person name="Xie B."/>
        </authorList>
    </citation>
    <scope>NUCLEOTIDE SEQUENCE</scope>
    <source>
        <strain evidence="2">BazhouSP</strain>
    </source>
</reference>
<dbReference type="Proteomes" id="UP001201812">
    <property type="component" value="Unassembled WGS sequence"/>
</dbReference>
<dbReference type="SUPFAM" id="SSF48452">
    <property type="entry name" value="TPR-like"/>
    <property type="match status" value="1"/>
</dbReference>
<protein>
    <submittedName>
        <fullName evidence="2">Tetratricopeptide repeat protein 9A</fullName>
    </submittedName>
</protein>
<dbReference type="Gene3D" id="1.25.40.10">
    <property type="entry name" value="Tetratricopeptide repeat domain"/>
    <property type="match status" value="1"/>
</dbReference>
<dbReference type="PANTHER" id="PTHR46512">
    <property type="entry name" value="PEPTIDYLPROLYL ISOMERASE"/>
    <property type="match status" value="1"/>
</dbReference>
<evidence type="ECO:0000256" key="1">
    <source>
        <dbReference type="SAM" id="MobiDB-lite"/>
    </source>
</evidence>
<dbReference type="InterPro" id="IPR050754">
    <property type="entry name" value="FKBP4/5/8-like"/>
</dbReference>
<accession>A0AAD4NC68</accession>
<proteinExistence type="predicted"/>
<comment type="caution">
    <text evidence="2">The sequence shown here is derived from an EMBL/GenBank/DDBJ whole genome shotgun (WGS) entry which is preliminary data.</text>
</comment>
<gene>
    <name evidence="2" type="ORF">DdX_05429</name>
</gene>
<evidence type="ECO:0000313" key="2">
    <source>
        <dbReference type="EMBL" id="KAI1720060.1"/>
    </source>
</evidence>
<name>A0AAD4NC68_9BILA</name>
<keyword evidence="3" id="KW-1185">Reference proteome</keyword>
<dbReference type="AlphaFoldDB" id="A0AAD4NC68"/>
<feature type="region of interest" description="Disordered" evidence="1">
    <location>
        <begin position="73"/>
        <end position="120"/>
    </location>
</feature>